<dbReference type="AlphaFoldDB" id="A0AAW1SDZ7"/>
<organism evidence="2 3">
    <name type="scientific">Apatococcus lobatus</name>
    <dbReference type="NCBI Taxonomy" id="904363"/>
    <lineage>
        <taxon>Eukaryota</taxon>
        <taxon>Viridiplantae</taxon>
        <taxon>Chlorophyta</taxon>
        <taxon>core chlorophytes</taxon>
        <taxon>Trebouxiophyceae</taxon>
        <taxon>Chlorellales</taxon>
        <taxon>Chlorellaceae</taxon>
        <taxon>Apatococcus</taxon>
    </lineage>
</organism>
<sequence>MRKKTISQSESSDRSWRAGLQLSILMVLQTAGNWINNQPEWLQSTIKTGAGAYVAASGYSRLRQELVYRRVSQGSCGSSPSGTLKPAGRFLARHKDTESIKRIFSPSPAAVHSLFYYISGPPGGGKSCLVQQAASEVPEGVVCVAAGSKPSQFGQDLANAMGLLEALPNPLMLAFDLLTSFGLADSSREAKSQLDNTLEALTHAATRFQSKTGRPAVLVIDDASRLGPTTPSYKVYQAGRSRCCRTGSYEVLDVSNQEAAEFLQASGLKKPDAEEVVESVGGRLMSLVATCESLEQGATIPDIKAAWRADAEEQYQQAGLLDNSPQRESGLGVVKALLAAEASGKQGISNRLWNELVPEPADKVALLQANVFAKRHQDRRIVFENQAVQKYASDLNLQAAGLDIAAKGHRNKAHQDTCNPA</sequence>
<feature type="domain" description="Orc1-like AAA ATPase" evidence="1">
    <location>
        <begin position="90"/>
        <end position="228"/>
    </location>
</feature>
<dbReference type="InterPro" id="IPR041664">
    <property type="entry name" value="AAA_16"/>
</dbReference>
<accession>A0AAW1SDZ7</accession>
<name>A0AAW1SDZ7_9CHLO</name>
<keyword evidence="3" id="KW-1185">Reference proteome</keyword>
<dbReference type="Proteomes" id="UP001438707">
    <property type="component" value="Unassembled WGS sequence"/>
</dbReference>
<comment type="caution">
    <text evidence="2">The sequence shown here is derived from an EMBL/GenBank/DDBJ whole genome shotgun (WGS) entry which is preliminary data.</text>
</comment>
<protein>
    <recommendedName>
        <fullName evidence="1">Orc1-like AAA ATPase domain-containing protein</fullName>
    </recommendedName>
</protein>
<gene>
    <name evidence="2" type="ORF">WJX74_003264</name>
</gene>
<dbReference type="EMBL" id="JALJOS010000001">
    <property type="protein sequence ID" value="KAK9844499.1"/>
    <property type="molecule type" value="Genomic_DNA"/>
</dbReference>
<dbReference type="InterPro" id="IPR027417">
    <property type="entry name" value="P-loop_NTPase"/>
</dbReference>
<evidence type="ECO:0000313" key="3">
    <source>
        <dbReference type="Proteomes" id="UP001438707"/>
    </source>
</evidence>
<evidence type="ECO:0000259" key="1">
    <source>
        <dbReference type="Pfam" id="PF13191"/>
    </source>
</evidence>
<dbReference type="Pfam" id="PF13191">
    <property type="entry name" value="AAA_16"/>
    <property type="match status" value="1"/>
</dbReference>
<evidence type="ECO:0000313" key="2">
    <source>
        <dbReference type="EMBL" id="KAK9844499.1"/>
    </source>
</evidence>
<dbReference type="SUPFAM" id="SSF52540">
    <property type="entry name" value="P-loop containing nucleoside triphosphate hydrolases"/>
    <property type="match status" value="1"/>
</dbReference>
<proteinExistence type="predicted"/>
<reference evidence="2 3" key="1">
    <citation type="journal article" date="2024" name="Nat. Commun.">
        <title>Phylogenomics reveals the evolutionary origins of lichenization in chlorophyte algae.</title>
        <authorList>
            <person name="Puginier C."/>
            <person name="Libourel C."/>
            <person name="Otte J."/>
            <person name="Skaloud P."/>
            <person name="Haon M."/>
            <person name="Grisel S."/>
            <person name="Petersen M."/>
            <person name="Berrin J.G."/>
            <person name="Delaux P.M."/>
            <person name="Dal Grande F."/>
            <person name="Keller J."/>
        </authorList>
    </citation>
    <scope>NUCLEOTIDE SEQUENCE [LARGE SCALE GENOMIC DNA]</scope>
    <source>
        <strain evidence="2 3">SAG 2145</strain>
    </source>
</reference>
<dbReference type="Gene3D" id="3.40.50.300">
    <property type="entry name" value="P-loop containing nucleotide triphosphate hydrolases"/>
    <property type="match status" value="1"/>
</dbReference>